<name>A0A4R7FE38_9MICO</name>
<reference evidence="2 3" key="1">
    <citation type="submission" date="2019-03" db="EMBL/GenBank/DDBJ databases">
        <title>Genomic Encyclopedia of Archaeal and Bacterial Type Strains, Phase II (KMG-II): from individual species to whole genera.</title>
        <authorList>
            <person name="Goeker M."/>
        </authorList>
    </citation>
    <scope>NUCLEOTIDE SEQUENCE [LARGE SCALE GENOMIC DNA]</scope>
    <source>
        <strain evidence="2 3">DSM 24782</strain>
    </source>
</reference>
<evidence type="ECO:0000313" key="3">
    <source>
        <dbReference type="Proteomes" id="UP000295344"/>
    </source>
</evidence>
<proteinExistence type="predicted"/>
<dbReference type="GO" id="GO:0003700">
    <property type="term" value="F:DNA-binding transcription factor activity"/>
    <property type="evidence" value="ECO:0007669"/>
    <property type="project" value="InterPro"/>
</dbReference>
<evidence type="ECO:0000313" key="2">
    <source>
        <dbReference type="EMBL" id="TDS75589.1"/>
    </source>
</evidence>
<dbReference type="PROSITE" id="PS50995">
    <property type="entry name" value="HTH_MARR_2"/>
    <property type="match status" value="1"/>
</dbReference>
<comment type="caution">
    <text evidence="2">The sequence shown here is derived from an EMBL/GenBank/DDBJ whole genome shotgun (WGS) entry which is preliminary data.</text>
</comment>
<dbReference type="InterPro" id="IPR000835">
    <property type="entry name" value="HTH_MarR-typ"/>
</dbReference>
<dbReference type="Proteomes" id="UP000295344">
    <property type="component" value="Unassembled WGS sequence"/>
</dbReference>
<dbReference type="PANTHER" id="PTHR39515:SF2">
    <property type="entry name" value="HTH-TYPE TRANSCRIPTIONAL REGULATOR RV0880"/>
    <property type="match status" value="1"/>
</dbReference>
<dbReference type="InterPro" id="IPR036388">
    <property type="entry name" value="WH-like_DNA-bd_sf"/>
</dbReference>
<dbReference type="AlphaFoldDB" id="A0A4R7FE38"/>
<dbReference type="SMART" id="SM00347">
    <property type="entry name" value="HTH_MARR"/>
    <property type="match status" value="1"/>
</dbReference>
<sequence>MLRLRDGAGPVTSADRSELAERLAFVVGGVNRRLRPPADSLTHIALSALATIDRRGAVRPGELARIEGVAAPGMTRLVADLESRGLVAREADPDDGRSHLVRLTEAGVAAVAAGRRDRAEGVAALLAEIAPEDLRTLEQAVTALESALLRTTPDPARAR</sequence>
<dbReference type="PANTHER" id="PTHR39515">
    <property type="entry name" value="CONSERVED PROTEIN"/>
    <property type="match status" value="1"/>
</dbReference>
<dbReference type="SUPFAM" id="SSF46785">
    <property type="entry name" value="Winged helix' DNA-binding domain"/>
    <property type="match status" value="1"/>
</dbReference>
<dbReference type="InterPro" id="IPR052526">
    <property type="entry name" value="HTH-type_Bedaq_tolerance"/>
</dbReference>
<organism evidence="2 3">
    <name type="scientific">Amnibacterium kyonggiense</name>
    <dbReference type="NCBI Taxonomy" id="595671"/>
    <lineage>
        <taxon>Bacteria</taxon>
        <taxon>Bacillati</taxon>
        <taxon>Actinomycetota</taxon>
        <taxon>Actinomycetes</taxon>
        <taxon>Micrococcales</taxon>
        <taxon>Microbacteriaceae</taxon>
        <taxon>Amnibacterium</taxon>
    </lineage>
</organism>
<dbReference type="EMBL" id="SOAM01000003">
    <property type="protein sequence ID" value="TDS75589.1"/>
    <property type="molecule type" value="Genomic_DNA"/>
</dbReference>
<dbReference type="PRINTS" id="PR00598">
    <property type="entry name" value="HTHMARR"/>
</dbReference>
<dbReference type="Pfam" id="PF01047">
    <property type="entry name" value="MarR"/>
    <property type="match status" value="1"/>
</dbReference>
<dbReference type="Gene3D" id="1.10.10.10">
    <property type="entry name" value="Winged helix-like DNA-binding domain superfamily/Winged helix DNA-binding domain"/>
    <property type="match status" value="1"/>
</dbReference>
<gene>
    <name evidence="2" type="ORF">CLV52_2696</name>
</gene>
<dbReference type="InterPro" id="IPR036390">
    <property type="entry name" value="WH_DNA-bd_sf"/>
</dbReference>
<feature type="domain" description="HTH marR-type" evidence="1">
    <location>
        <begin position="16"/>
        <end position="146"/>
    </location>
</feature>
<protein>
    <submittedName>
        <fullName evidence="2">MarR family transcriptional regulator</fullName>
    </submittedName>
</protein>
<accession>A0A4R7FE38</accession>
<keyword evidence="3" id="KW-1185">Reference proteome</keyword>
<dbReference type="OrthoDB" id="8966183at2"/>
<evidence type="ECO:0000259" key="1">
    <source>
        <dbReference type="PROSITE" id="PS50995"/>
    </source>
</evidence>